<dbReference type="Proteomes" id="UP000244496">
    <property type="component" value="Chromosome"/>
</dbReference>
<feature type="domain" description="GFO/IDH/MocA-like oxidoreductase" evidence="3">
    <location>
        <begin position="139"/>
        <end position="270"/>
    </location>
</feature>
<evidence type="ECO:0000313" key="5">
    <source>
        <dbReference type="Proteomes" id="UP000244496"/>
    </source>
</evidence>
<organism evidence="4 5">
    <name type="scientific">Paragemmobacter aquarius</name>
    <dbReference type="NCBI Taxonomy" id="2169400"/>
    <lineage>
        <taxon>Bacteria</taxon>
        <taxon>Pseudomonadati</taxon>
        <taxon>Pseudomonadota</taxon>
        <taxon>Alphaproteobacteria</taxon>
        <taxon>Rhodobacterales</taxon>
        <taxon>Paracoccaceae</taxon>
        <taxon>Paragemmobacter</taxon>
    </lineage>
</organism>
<dbReference type="PANTHER" id="PTHR43818">
    <property type="entry name" value="BCDNA.GH03377"/>
    <property type="match status" value="1"/>
</dbReference>
<dbReference type="PANTHER" id="PTHR43818:SF11">
    <property type="entry name" value="BCDNA.GH03377"/>
    <property type="match status" value="1"/>
</dbReference>
<reference evidence="4 5" key="1">
    <citation type="submission" date="2018-04" db="EMBL/GenBank/DDBJ databases">
        <title>Genome sequencing of Gemmobacter.</title>
        <authorList>
            <person name="Yi H."/>
            <person name="Baek M.-G."/>
        </authorList>
    </citation>
    <scope>NUCLEOTIDE SEQUENCE [LARGE SCALE GENOMIC DNA]</scope>
    <source>
        <strain evidence="4 5">HYN0069</strain>
    </source>
</reference>
<dbReference type="InterPro" id="IPR055170">
    <property type="entry name" value="GFO_IDH_MocA-like_dom"/>
</dbReference>
<dbReference type="InterPro" id="IPR000683">
    <property type="entry name" value="Gfo/Idh/MocA-like_OxRdtase_N"/>
</dbReference>
<dbReference type="RefSeq" id="WP_108435884.1">
    <property type="nucleotide sequence ID" value="NZ_CP028918.1"/>
</dbReference>
<dbReference type="AlphaFoldDB" id="A0A2S0UMN3"/>
<dbReference type="GO" id="GO:0000166">
    <property type="term" value="F:nucleotide binding"/>
    <property type="evidence" value="ECO:0007669"/>
    <property type="project" value="InterPro"/>
</dbReference>
<dbReference type="EMBL" id="CP028918">
    <property type="protein sequence ID" value="AWB49066.1"/>
    <property type="molecule type" value="Genomic_DNA"/>
</dbReference>
<protein>
    <submittedName>
        <fullName evidence="4">Oxidoreductase</fullName>
    </submittedName>
</protein>
<evidence type="ECO:0000259" key="2">
    <source>
        <dbReference type="Pfam" id="PF01408"/>
    </source>
</evidence>
<dbReference type="InterPro" id="IPR036291">
    <property type="entry name" value="NAD(P)-bd_dom_sf"/>
</dbReference>
<evidence type="ECO:0000313" key="4">
    <source>
        <dbReference type="EMBL" id="AWB49066.1"/>
    </source>
</evidence>
<evidence type="ECO:0000259" key="3">
    <source>
        <dbReference type="Pfam" id="PF22725"/>
    </source>
</evidence>
<keyword evidence="5" id="KW-1185">Reference proteome</keyword>
<dbReference type="Gene3D" id="3.30.360.10">
    <property type="entry name" value="Dihydrodipicolinate Reductase, domain 2"/>
    <property type="match status" value="1"/>
</dbReference>
<dbReference type="Pfam" id="PF22725">
    <property type="entry name" value="GFO_IDH_MocA_C3"/>
    <property type="match status" value="1"/>
</dbReference>
<name>A0A2S0UMN3_9RHOB</name>
<evidence type="ECO:0000256" key="1">
    <source>
        <dbReference type="ARBA" id="ARBA00023002"/>
    </source>
</evidence>
<accession>A0A2S0UMN3</accession>
<dbReference type="Pfam" id="PF01408">
    <property type="entry name" value="GFO_IDH_MocA"/>
    <property type="match status" value="1"/>
</dbReference>
<keyword evidence="1" id="KW-0560">Oxidoreductase</keyword>
<dbReference type="InterPro" id="IPR050463">
    <property type="entry name" value="Gfo/Idh/MocA_oxidrdct_glycsds"/>
</dbReference>
<dbReference type="SUPFAM" id="SSF55347">
    <property type="entry name" value="Glyceraldehyde-3-phosphate dehydrogenase-like, C-terminal domain"/>
    <property type="match status" value="1"/>
</dbReference>
<proteinExistence type="predicted"/>
<dbReference type="Gene3D" id="3.40.50.720">
    <property type="entry name" value="NAD(P)-binding Rossmann-like Domain"/>
    <property type="match status" value="1"/>
</dbReference>
<feature type="domain" description="Gfo/Idh/MocA-like oxidoreductase N-terminal" evidence="2">
    <location>
        <begin position="5"/>
        <end position="130"/>
    </location>
</feature>
<dbReference type="KEGG" id="geh:HYN69_11645"/>
<dbReference type="GO" id="GO:0016491">
    <property type="term" value="F:oxidoreductase activity"/>
    <property type="evidence" value="ECO:0007669"/>
    <property type="project" value="UniProtKB-KW"/>
</dbReference>
<dbReference type="OrthoDB" id="9815825at2"/>
<gene>
    <name evidence="4" type="ORF">HYN69_11645</name>
</gene>
<sequence length="368" mass="39742">MRSIGIGIIGGGYMGKAHSVAMASVGAVFNTALRPRLEMIAATTPESAERYRAAYGFARATAEWRELVNDTLIEAIVIASPQELHREIALAAFAAGKPVLCEKPLGASLSDAIAMTEAAEKARLPNMVGFNYIRTPASQYARHLISSGAIGQVVWFRGEHTEDFDADATKPAAWRNQGMANGTMGDLAPHMINAALALIGPIATLVSDIDTVHKTRPSVDGPVTVTNDDQAQFLCRFANGAMGHLSFSRIATGRKMGYAYEITGTTGAIRFDQEDQNALWLYKSEGPAAERGFRKILTGPDHPDYLPFCQGPGHGTGYQDQIIIEARDFLTAIETGKPVWPTFRDGLAVMQVIDAAHRSHASKQWVTL</sequence>
<dbReference type="SUPFAM" id="SSF51735">
    <property type="entry name" value="NAD(P)-binding Rossmann-fold domains"/>
    <property type="match status" value="1"/>
</dbReference>